<dbReference type="InterPro" id="IPR016102">
    <property type="entry name" value="Succinyl-CoA_synth-like"/>
</dbReference>
<comment type="caution">
    <text evidence="9">The sequence shown here is derived from an EMBL/GenBank/DDBJ whole genome shotgun (WGS) entry which is preliminary data.</text>
</comment>
<dbReference type="SUPFAM" id="SSF55729">
    <property type="entry name" value="Acyl-CoA N-acyltransferases (Nat)"/>
    <property type="match status" value="1"/>
</dbReference>
<dbReference type="PROSITE" id="PS51186">
    <property type="entry name" value="GNAT"/>
    <property type="match status" value="1"/>
</dbReference>
<dbReference type="Gene3D" id="3.40.50.720">
    <property type="entry name" value="NAD(P)-binding Rossmann-like Domain"/>
    <property type="match status" value="1"/>
</dbReference>
<accession>A0A0B1PZ48</accession>
<gene>
    <name evidence="9" type="ORF">LA66_14480</name>
</gene>
<keyword evidence="1" id="KW-0816">Tricarboxylic acid cycle</keyword>
<dbReference type="SUPFAM" id="SSF56059">
    <property type="entry name" value="Glutathione synthetase ATP-binding domain-like"/>
    <property type="match status" value="1"/>
</dbReference>
<dbReference type="Pfam" id="PF00583">
    <property type="entry name" value="Acetyltransf_1"/>
    <property type="match status" value="1"/>
</dbReference>
<dbReference type="InterPro" id="IPR036291">
    <property type="entry name" value="NAD(P)-bd_dom_sf"/>
</dbReference>
<evidence type="ECO:0000313" key="9">
    <source>
        <dbReference type="EMBL" id="KHJ53808.1"/>
    </source>
</evidence>
<dbReference type="SMART" id="SM00881">
    <property type="entry name" value="CoA_binding"/>
    <property type="match status" value="1"/>
</dbReference>
<dbReference type="EMBL" id="JRFJ01000004">
    <property type="protein sequence ID" value="KHJ53808.1"/>
    <property type="molecule type" value="Genomic_DNA"/>
</dbReference>
<dbReference type="InterPro" id="IPR013815">
    <property type="entry name" value="ATP_grasp_subdomain_1"/>
</dbReference>
<dbReference type="GO" id="GO:0046872">
    <property type="term" value="F:metal ion binding"/>
    <property type="evidence" value="ECO:0007669"/>
    <property type="project" value="InterPro"/>
</dbReference>
<dbReference type="Gene3D" id="3.30.470.20">
    <property type="entry name" value="ATP-grasp fold, B domain"/>
    <property type="match status" value="1"/>
</dbReference>
<reference evidence="9 10" key="1">
    <citation type="submission" date="2014-09" db="EMBL/GenBank/DDBJ databases">
        <title>Isolation and characterization of Aurantimonas altamirensis ON-56566 from clinical sample following a dog bite.</title>
        <authorList>
            <person name="Eshaghi A."/>
            <person name="Li A."/>
            <person name="Shahinas D."/>
            <person name="Bahn P."/>
            <person name="Kus J.V."/>
            <person name="Patel S.N."/>
        </authorList>
    </citation>
    <scope>NUCLEOTIDE SEQUENCE [LARGE SCALE GENOMIC DNA]</scope>
    <source>
        <strain evidence="9 10">ON-56566</strain>
    </source>
</reference>
<dbReference type="GO" id="GO:0016874">
    <property type="term" value="F:ligase activity"/>
    <property type="evidence" value="ECO:0007669"/>
    <property type="project" value="UniProtKB-KW"/>
</dbReference>
<dbReference type="Proteomes" id="UP000030826">
    <property type="component" value="Unassembled WGS sequence"/>
</dbReference>
<dbReference type="Gene3D" id="3.40.50.261">
    <property type="entry name" value="Succinyl-CoA synthetase domains"/>
    <property type="match status" value="2"/>
</dbReference>
<dbReference type="Pfam" id="PF13607">
    <property type="entry name" value="Succ_CoA_lig"/>
    <property type="match status" value="1"/>
</dbReference>
<comment type="similarity">
    <text evidence="5">In the N-terminal section; belongs to the acetate CoA ligase alpha subunit family.</text>
</comment>
<dbReference type="SUPFAM" id="SSF52210">
    <property type="entry name" value="Succinyl-CoA synthetase domains"/>
    <property type="match status" value="2"/>
</dbReference>
<dbReference type="GO" id="GO:0016747">
    <property type="term" value="F:acyltransferase activity, transferring groups other than amino-acyl groups"/>
    <property type="evidence" value="ECO:0007669"/>
    <property type="project" value="InterPro"/>
</dbReference>
<dbReference type="GO" id="GO:0005524">
    <property type="term" value="F:ATP binding"/>
    <property type="evidence" value="ECO:0007669"/>
    <property type="project" value="UniProtKB-UniRule"/>
</dbReference>
<organism evidence="9 10">
    <name type="scientific">Aureimonas altamirensis</name>
    <dbReference type="NCBI Taxonomy" id="370622"/>
    <lineage>
        <taxon>Bacteria</taxon>
        <taxon>Pseudomonadati</taxon>
        <taxon>Pseudomonadota</taxon>
        <taxon>Alphaproteobacteria</taxon>
        <taxon>Hyphomicrobiales</taxon>
        <taxon>Aurantimonadaceae</taxon>
        <taxon>Aureimonas</taxon>
    </lineage>
</organism>
<dbReference type="Pfam" id="PF13380">
    <property type="entry name" value="CoA_binding_2"/>
    <property type="match status" value="1"/>
</dbReference>
<evidence type="ECO:0000256" key="2">
    <source>
        <dbReference type="ARBA" id="ARBA00022598"/>
    </source>
</evidence>
<dbReference type="Gene3D" id="3.30.1490.20">
    <property type="entry name" value="ATP-grasp fold, A domain"/>
    <property type="match status" value="1"/>
</dbReference>
<evidence type="ECO:0000256" key="5">
    <source>
        <dbReference type="ARBA" id="ARBA00060888"/>
    </source>
</evidence>
<keyword evidence="3 6" id="KW-0547">Nucleotide-binding</keyword>
<dbReference type="CDD" id="cd04301">
    <property type="entry name" value="NAT_SF"/>
    <property type="match status" value="1"/>
</dbReference>
<dbReference type="Gene3D" id="3.40.630.30">
    <property type="match status" value="1"/>
</dbReference>
<dbReference type="InterPro" id="IPR032875">
    <property type="entry name" value="Succ_CoA_lig_flav_dom"/>
</dbReference>
<dbReference type="PANTHER" id="PTHR43334:SF1">
    <property type="entry name" value="3-HYDROXYPROPIONATE--COA LIGASE [ADP-FORMING]"/>
    <property type="match status" value="1"/>
</dbReference>
<sequence length="880" mass="93935">MSTRNLDALFQPRAIALIGASNRFRSVGEVLARNLFGAGFNGPVMPVNPHESAIRSTVAYPDVRSLPAAPDLAVIATPAPGVPELIGQLGEAGCRAAVVISSGFEDAALRADLLEAARPHTLRIVGPNCIGFISPRAGINASFAHLRPRNGDIAFVSQSGAIATAVLDWADVRGIGFSHVVSVGDMCDVDLGDLLDYLAVDGRTKSILLFVETVTEARKFMSAARLAARTKPIVVIKAGRARGGAAAATHMEELADAEDVFAAACRRAGMLQVATLRELFEAVGTLASGIRPRGDRLAILTNGGGAAILAADAVERHGGRLAELSDATRARLSGVLPKNWRQGDPVDMLREADDARYADALSALLDDDGQDAVLVMNCPTAIADGVKAARATIRTLDATRNRPVVTCWLGERAARDSRRLFAERGVPTYDTPDEAVRAFMQLVNYRHNQDMLMETPPALVAERVDRDAAASVIAGALRAGRPVLSAPEALAFLAAYGIPTAATGTAPDPEMAAEIAARIGFPVVLKILSDDIVHKSDVGGVRLELDSVEAVRDAALHMLKRVAEFRPDARIEGFSVQKMIRRHGAHEVIVGFGLDAVFGPVLVVGQGGTAAEVIRDRAIGLPPLNMLLAREMIGRTRIARLMGGEVGQLATTLVKLSQMLVDHPELVELDINPLLADGNGIVALDARIAVRAASGAGSARFAILPYPQELEETVTLRGGRAFELAPIRPEDENALIDMLSRSAPEDIRLRFFAPIRNIGHTFAARLTQIDYSREMAFVAREAGDPEGAILGAARIVTDAEGIEGEFGIMVRSDQKGKGLGYALMQKILSYARARGMRRVFAEVLAENTSMLALAQELGFVRQAPGEDMTIRHVELELDRR</sequence>
<dbReference type="OrthoDB" id="9807426at2"/>
<dbReference type="InterPro" id="IPR011761">
    <property type="entry name" value="ATP-grasp"/>
</dbReference>
<dbReference type="PANTHER" id="PTHR43334">
    <property type="entry name" value="ACETATE--COA LIGASE [ADP-FORMING]"/>
    <property type="match status" value="1"/>
</dbReference>
<evidence type="ECO:0000256" key="4">
    <source>
        <dbReference type="ARBA" id="ARBA00022840"/>
    </source>
</evidence>
<dbReference type="SUPFAM" id="SSF51735">
    <property type="entry name" value="NAD(P)-binding Rossmann-fold domains"/>
    <property type="match status" value="1"/>
</dbReference>
<dbReference type="InterPro" id="IPR003781">
    <property type="entry name" value="CoA-bd"/>
</dbReference>
<dbReference type="PROSITE" id="PS50975">
    <property type="entry name" value="ATP_GRASP"/>
    <property type="match status" value="1"/>
</dbReference>
<dbReference type="STRING" id="370622.LA66_14480"/>
<evidence type="ECO:0000259" key="8">
    <source>
        <dbReference type="PROSITE" id="PS51186"/>
    </source>
</evidence>
<protein>
    <submittedName>
        <fullName evidence="9">GCN5 family acetyltransferase</fullName>
    </submittedName>
</protein>
<feature type="domain" description="N-acetyltransferase" evidence="8">
    <location>
        <begin position="722"/>
        <end position="880"/>
    </location>
</feature>
<evidence type="ECO:0000259" key="7">
    <source>
        <dbReference type="PROSITE" id="PS50975"/>
    </source>
</evidence>
<dbReference type="InterPro" id="IPR051538">
    <property type="entry name" value="Acyl-CoA_Synth/Transferase"/>
</dbReference>
<keyword evidence="9" id="KW-0808">Transferase</keyword>
<dbReference type="AlphaFoldDB" id="A0A0B1PZ48"/>
<proteinExistence type="inferred from homology"/>
<evidence type="ECO:0000256" key="1">
    <source>
        <dbReference type="ARBA" id="ARBA00022532"/>
    </source>
</evidence>
<keyword evidence="4 6" id="KW-0067">ATP-binding</keyword>
<evidence type="ECO:0000256" key="6">
    <source>
        <dbReference type="PROSITE-ProRule" id="PRU00409"/>
    </source>
</evidence>
<evidence type="ECO:0000256" key="3">
    <source>
        <dbReference type="ARBA" id="ARBA00022741"/>
    </source>
</evidence>
<keyword evidence="2" id="KW-0436">Ligase</keyword>
<feature type="domain" description="ATP-grasp" evidence="7">
    <location>
        <begin position="490"/>
        <end position="526"/>
    </location>
</feature>
<evidence type="ECO:0000313" key="10">
    <source>
        <dbReference type="Proteomes" id="UP000030826"/>
    </source>
</evidence>
<dbReference type="GO" id="GO:0006099">
    <property type="term" value="P:tricarboxylic acid cycle"/>
    <property type="evidence" value="ECO:0007669"/>
    <property type="project" value="UniProtKB-KW"/>
</dbReference>
<dbReference type="RefSeq" id="WP_039194632.1">
    <property type="nucleotide sequence ID" value="NZ_JRFJ01000004.1"/>
</dbReference>
<dbReference type="InterPro" id="IPR016181">
    <property type="entry name" value="Acyl_CoA_acyltransferase"/>
</dbReference>
<dbReference type="InterPro" id="IPR000182">
    <property type="entry name" value="GNAT_dom"/>
</dbReference>
<dbReference type="FunFam" id="3.30.1490.20:FF:000020">
    <property type="entry name" value="Protein lysine acetyltransferase"/>
    <property type="match status" value="1"/>
</dbReference>
<name>A0A0B1PZ48_9HYPH</name>
<dbReference type="Pfam" id="PF13549">
    <property type="entry name" value="ATP-grasp_5"/>
    <property type="match status" value="1"/>
</dbReference>